<proteinExistence type="predicted"/>
<feature type="compositionally biased region" description="Basic and acidic residues" evidence="1">
    <location>
        <begin position="1"/>
        <end position="16"/>
    </location>
</feature>
<name>A0A8S1D3U3_9INSE</name>
<dbReference type="InterPro" id="IPR032675">
    <property type="entry name" value="LRR_dom_sf"/>
</dbReference>
<dbReference type="EMBL" id="CADEPI010000107">
    <property type="protein sequence ID" value="CAB3375035.1"/>
    <property type="molecule type" value="Genomic_DNA"/>
</dbReference>
<dbReference type="Proteomes" id="UP000494165">
    <property type="component" value="Unassembled WGS sequence"/>
</dbReference>
<accession>A0A8S1D3U3</accession>
<comment type="caution">
    <text evidence="2">The sequence shown here is derived from an EMBL/GenBank/DDBJ whole genome shotgun (WGS) entry which is preliminary data.</text>
</comment>
<dbReference type="SUPFAM" id="SSF52047">
    <property type="entry name" value="RNI-like"/>
    <property type="match status" value="1"/>
</dbReference>
<feature type="region of interest" description="Disordered" evidence="1">
    <location>
        <begin position="1"/>
        <end position="24"/>
    </location>
</feature>
<protein>
    <submittedName>
        <fullName evidence="2">Uncharacterized protein</fullName>
    </submittedName>
</protein>
<dbReference type="AlphaFoldDB" id="A0A8S1D3U3"/>
<evidence type="ECO:0000256" key="1">
    <source>
        <dbReference type="SAM" id="MobiDB-lite"/>
    </source>
</evidence>
<organism evidence="2 3">
    <name type="scientific">Cloeon dipterum</name>
    <dbReference type="NCBI Taxonomy" id="197152"/>
    <lineage>
        <taxon>Eukaryota</taxon>
        <taxon>Metazoa</taxon>
        <taxon>Ecdysozoa</taxon>
        <taxon>Arthropoda</taxon>
        <taxon>Hexapoda</taxon>
        <taxon>Insecta</taxon>
        <taxon>Pterygota</taxon>
        <taxon>Palaeoptera</taxon>
        <taxon>Ephemeroptera</taxon>
        <taxon>Pisciforma</taxon>
        <taxon>Baetidae</taxon>
        <taxon>Cloeon</taxon>
    </lineage>
</organism>
<evidence type="ECO:0000313" key="3">
    <source>
        <dbReference type="Proteomes" id="UP000494165"/>
    </source>
</evidence>
<reference evidence="2 3" key="1">
    <citation type="submission" date="2020-04" db="EMBL/GenBank/DDBJ databases">
        <authorList>
            <person name="Alioto T."/>
            <person name="Alioto T."/>
            <person name="Gomez Garrido J."/>
        </authorList>
    </citation>
    <scope>NUCLEOTIDE SEQUENCE [LARGE SCALE GENOMIC DNA]</scope>
</reference>
<evidence type="ECO:0000313" key="2">
    <source>
        <dbReference type="EMBL" id="CAB3375035.1"/>
    </source>
</evidence>
<keyword evidence="3" id="KW-1185">Reference proteome</keyword>
<sequence>MKIKELKDSSSLKKTLDGNNQNHPGIAEESYEKLLRCIHDCSARGSSKRTFRFLEHLINRGVQFTGINLNDFIKLFPTEPEFALKVLELLTAKQAEHISHFYIYRSKGKDLRASPHQLEQTMLNEILKLKNLVVMRVHQYYFTLEDLMRLCGSLKKLSKISCKIDSESLFPIEELDFAQRFADSFGQLKIFHFVTTGFEQSEEELSFYKALTNFSIKHLPNAREIRCLQYFFDMSQACGEMRETSKLEYLELKATQMENVAFNFNKFPSIRTLVIHWDIINIPFVSFSRNKKKLKILESLKKLKNLVFVDYKSRTYLKVCWSPCGLKFKDAFLNWTTNRLALGLKMTQENSNQQILKFGATAYNEDRNSLLDIQFSFKFNCRSY</sequence>
<dbReference type="Gene3D" id="3.80.10.10">
    <property type="entry name" value="Ribonuclease Inhibitor"/>
    <property type="match status" value="1"/>
</dbReference>
<gene>
    <name evidence="2" type="ORF">CLODIP_2_CD13051</name>
</gene>